<dbReference type="Gene3D" id="3.30.1460.50">
    <property type="match status" value="1"/>
</dbReference>
<evidence type="ECO:0000256" key="7">
    <source>
        <dbReference type="ARBA" id="ARBA00023006"/>
    </source>
</evidence>
<dbReference type="GO" id="GO:0000407">
    <property type="term" value="C:phagophore assembly site"/>
    <property type="evidence" value="ECO:0007669"/>
    <property type="project" value="TreeGrafter"/>
</dbReference>
<keyword evidence="6" id="KW-0653">Protein transport</keyword>
<evidence type="ECO:0000256" key="4">
    <source>
        <dbReference type="ARBA" id="ARBA00022490"/>
    </source>
</evidence>
<dbReference type="GO" id="GO:0000422">
    <property type="term" value="P:autophagy of mitochondrion"/>
    <property type="evidence" value="ECO:0007669"/>
    <property type="project" value="TreeGrafter"/>
</dbReference>
<dbReference type="GO" id="GO:0000045">
    <property type="term" value="P:autophagosome assembly"/>
    <property type="evidence" value="ECO:0007669"/>
    <property type="project" value="TreeGrafter"/>
</dbReference>
<comment type="subcellular location">
    <subcellularLocation>
        <location evidence="1">Cytoplasm</location>
    </subcellularLocation>
</comment>
<comment type="similarity">
    <text evidence="2">Belongs to the ATG3 family.</text>
</comment>
<dbReference type="AlphaFoldDB" id="A0AAD5M4U1"/>
<dbReference type="EMBL" id="JAKCXM010000064">
    <property type="protein sequence ID" value="KAJ0404369.1"/>
    <property type="molecule type" value="Genomic_DNA"/>
</dbReference>
<evidence type="ECO:0000313" key="8">
    <source>
        <dbReference type="EMBL" id="KAJ0404369.1"/>
    </source>
</evidence>
<evidence type="ECO:0000256" key="5">
    <source>
        <dbReference type="ARBA" id="ARBA00022786"/>
    </source>
</evidence>
<proteinExistence type="inferred from homology"/>
<sequence length="345" mass="37783">MQNIFHGVREYLTPVLTESAFEEKGLLTPEEFVKAGDLLVYKCPTWRWESGDPALRRAYLPADKQYLVTRNVPCCRRVTALERTYQTERAVDGEDDWIAASSYAAMTSPSHGAHNGNGDIGDIDDALGHISMDSPKKATKAIASPPRTGSILDAIVDNYADATSNGNGNGNGAAPDLSSFEDDNLVEDDAAALGPSSQGYLVAEEPDDDDAGAGGAILRTRTYDLSITYDKYYQTPRVWLFGYDEANAPLSADAMFEDIMQDYANRTVTMDPHPHRNGVLHASIHPCQHAAVMKRIISNLKGGAEPSSSAQVLRSDQYLFLFLKFIQSVIPTIDYDHTIEVNARS</sequence>
<dbReference type="PANTHER" id="PTHR12866">
    <property type="entry name" value="UBIQUITIN-LIKE-CONJUGATING ENZYME ATG3"/>
    <property type="match status" value="1"/>
</dbReference>
<dbReference type="Pfam" id="PF03987">
    <property type="entry name" value="Autophagy_act_C"/>
    <property type="match status" value="1"/>
</dbReference>
<dbReference type="GO" id="GO:0015031">
    <property type="term" value="P:protein transport"/>
    <property type="evidence" value="ECO:0007669"/>
    <property type="project" value="UniProtKB-KW"/>
</dbReference>
<name>A0AAD5M4U1_PYTIN</name>
<evidence type="ECO:0000256" key="3">
    <source>
        <dbReference type="ARBA" id="ARBA00022448"/>
    </source>
</evidence>
<dbReference type="GO" id="GO:0061723">
    <property type="term" value="P:glycophagy"/>
    <property type="evidence" value="ECO:0007669"/>
    <property type="project" value="TreeGrafter"/>
</dbReference>
<keyword evidence="9" id="KW-1185">Reference proteome</keyword>
<dbReference type="InterPro" id="IPR007135">
    <property type="entry name" value="Atg3/Atg10"/>
</dbReference>
<dbReference type="GO" id="GO:0005829">
    <property type="term" value="C:cytosol"/>
    <property type="evidence" value="ECO:0007669"/>
    <property type="project" value="TreeGrafter"/>
</dbReference>
<evidence type="ECO:0008006" key="10">
    <source>
        <dbReference type="Google" id="ProtNLM"/>
    </source>
</evidence>
<keyword evidence="7" id="KW-0072">Autophagy</keyword>
<evidence type="ECO:0000256" key="6">
    <source>
        <dbReference type="ARBA" id="ARBA00022927"/>
    </source>
</evidence>
<dbReference type="GO" id="GO:0044804">
    <property type="term" value="P:nucleophagy"/>
    <property type="evidence" value="ECO:0007669"/>
    <property type="project" value="TreeGrafter"/>
</dbReference>
<evidence type="ECO:0000256" key="1">
    <source>
        <dbReference type="ARBA" id="ARBA00004496"/>
    </source>
</evidence>
<dbReference type="PANTHER" id="PTHR12866:SF2">
    <property type="entry name" value="UBIQUITIN-LIKE-CONJUGATING ENZYME ATG3"/>
    <property type="match status" value="1"/>
</dbReference>
<protein>
    <recommendedName>
        <fullName evidence="10">Autophagocytosis associated protein</fullName>
    </recommendedName>
</protein>
<keyword evidence="3" id="KW-0813">Transport</keyword>
<keyword evidence="4" id="KW-0963">Cytoplasm</keyword>
<evidence type="ECO:0000313" key="9">
    <source>
        <dbReference type="Proteomes" id="UP001209570"/>
    </source>
</evidence>
<dbReference type="Proteomes" id="UP001209570">
    <property type="component" value="Unassembled WGS sequence"/>
</dbReference>
<comment type="caution">
    <text evidence="8">The sequence shown here is derived from an EMBL/GenBank/DDBJ whole genome shotgun (WGS) entry which is preliminary data.</text>
</comment>
<reference evidence="8" key="1">
    <citation type="submission" date="2021-12" db="EMBL/GenBank/DDBJ databases">
        <title>Prjna785345.</title>
        <authorList>
            <person name="Rujirawat T."/>
            <person name="Krajaejun T."/>
        </authorList>
    </citation>
    <scope>NUCLEOTIDE SEQUENCE</scope>
    <source>
        <strain evidence="8">Pi057C3</strain>
    </source>
</reference>
<gene>
    <name evidence="8" type="ORF">P43SY_001489</name>
</gene>
<evidence type="ECO:0000256" key="2">
    <source>
        <dbReference type="ARBA" id="ARBA00007683"/>
    </source>
</evidence>
<keyword evidence="5" id="KW-0833">Ubl conjugation pathway</keyword>
<organism evidence="8 9">
    <name type="scientific">Pythium insidiosum</name>
    <name type="common">Pythiosis disease agent</name>
    <dbReference type="NCBI Taxonomy" id="114742"/>
    <lineage>
        <taxon>Eukaryota</taxon>
        <taxon>Sar</taxon>
        <taxon>Stramenopiles</taxon>
        <taxon>Oomycota</taxon>
        <taxon>Peronosporomycetes</taxon>
        <taxon>Pythiales</taxon>
        <taxon>Pythiaceae</taxon>
        <taxon>Pythium</taxon>
    </lineage>
</organism>
<accession>A0AAD5M4U1</accession>
<dbReference type="GO" id="GO:0019776">
    <property type="term" value="F:Atg8-family ligase activity"/>
    <property type="evidence" value="ECO:0007669"/>
    <property type="project" value="TreeGrafter"/>
</dbReference>